<keyword evidence="5 9" id="KW-0560">Oxidoreductase</keyword>
<protein>
    <submittedName>
        <fullName evidence="9">CoA-disulfide reductase</fullName>
        <ecNumber evidence="9">1.8.1.14</ecNumber>
    </submittedName>
</protein>
<dbReference type="AlphaFoldDB" id="A0A7V5H3S2"/>
<accession>A0A7V5H3S2</accession>
<keyword evidence="4" id="KW-0274">FAD</keyword>
<dbReference type="Pfam" id="PF02852">
    <property type="entry name" value="Pyr_redox_dim"/>
    <property type="match status" value="1"/>
</dbReference>
<dbReference type="EMBL" id="DRTD01000445">
    <property type="protein sequence ID" value="HHE55334.1"/>
    <property type="molecule type" value="Genomic_DNA"/>
</dbReference>
<evidence type="ECO:0000256" key="6">
    <source>
        <dbReference type="ARBA" id="ARBA00023284"/>
    </source>
</evidence>
<dbReference type="PRINTS" id="PR00411">
    <property type="entry name" value="PNDRDTASEI"/>
</dbReference>
<dbReference type="SUPFAM" id="SSF55424">
    <property type="entry name" value="FAD/NAD-linked reductases, dimerisation (C-terminal) domain"/>
    <property type="match status" value="1"/>
</dbReference>
<keyword evidence="3" id="KW-0285">Flavoprotein</keyword>
<reference evidence="9" key="1">
    <citation type="journal article" date="2020" name="mSystems">
        <title>Genome- and Community-Level Interaction Insights into Carbon Utilization and Element Cycling Functions of Hydrothermarchaeota in Hydrothermal Sediment.</title>
        <authorList>
            <person name="Zhou Z."/>
            <person name="Liu Y."/>
            <person name="Xu W."/>
            <person name="Pan J."/>
            <person name="Luo Z.H."/>
            <person name="Li M."/>
        </authorList>
    </citation>
    <scope>NUCLEOTIDE SEQUENCE [LARGE SCALE GENOMIC DNA]</scope>
    <source>
        <strain evidence="9">HyVt-76</strain>
    </source>
</reference>
<evidence type="ECO:0000259" key="8">
    <source>
        <dbReference type="Pfam" id="PF07992"/>
    </source>
</evidence>
<proteinExistence type="inferred from homology"/>
<dbReference type="EC" id="1.8.1.14" evidence="9"/>
<comment type="cofactor">
    <cofactor evidence="1">
        <name>FAD</name>
        <dbReference type="ChEBI" id="CHEBI:57692"/>
    </cofactor>
</comment>
<dbReference type="InterPro" id="IPR036188">
    <property type="entry name" value="FAD/NAD-bd_sf"/>
</dbReference>
<dbReference type="InterPro" id="IPR004099">
    <property type="entry name" value="Pyr_nucl-diS_OxRdtase_dimer"/>
</dbReference>
<dbReference type="Proteomes" id="UP000886111">
    <property type="component" value="Unassembled WGS sequence"/>
</dbReference>
<evidence type="ECO:0000256" key="2">
    <source>
        <dbReference type="ARBA" id="ARBA00009130"/>
    </source>
</evidence>
<dbReference type="Gene3D" id="3.50.50.60">
    <property type="entry name" value="FAD/NAD(P)-binding domain"/>
    <property type="match status" value="2"/>
</dbReference>
<dbReference type="PRINTS" id="PR00368">
    <property type="entry name" value="FADPNR"/>
</dbReference>
<dbReference type="InterPro" id="IPR050260">
    <property type="entry name" value="FAD-bd_OxRdtase"/>
</dbReference>
<comment type="caution">
    <text evidence="9">The sequence shown here is derived from an EMBL/GenBank/DDBJ whole genome shotgun (WGS) entry which is preliminary data.</text>
</comment>
<dbReference type="InterPro" id="IPR023753">
    <property type="entry name" value="FAD/NAD-binding_dom"/>
</dbReference>
<dbReference type="Pfam" id="PF07992">
    <property type="entry name" value="Pyr_redox_2"/>
    <property type="match status" value="1"/>
</dbReference>
<dbReference type="NCBIfam" id="NF007123">
    <property type="entry name" value="PRK09564.1"/>
    <property type="match status" value="1"/>
</dbReference>
<dbReference type="GO" id="GO:0050451">
    <property type="term" value="F:CoA-disulfide reductase (NADPH) activity"/>
    <property type="evidence" value="ECO:0007669"/>
    <property type="project" value="UniProtKB-EC"/>
</dbReference>
<sequence>MTRVEKHLVIVGGNAAGLSAGRRARRNDSNLKITVLEKSNVVSYGACGLPYYISDVISQKEELIALPLEALLNDGIDVKTNHEVIEINPKNKTIVVKSATSSLQTVHYDKLVLATGARPLLPDLPGIDLEGVHTIRSLEGAAALKQELQSGRHKSAVIVGGGYIGLEMAEALTKQGVKVSVIEQQPQVLPYIDSEMAALVQQSLIEHGVTVKTSTTAQRILGDGSVSGVETHTGEVLNCSLVIVAIGVKPNVEIAQKAGIALGASGAIRVDDHLRTNVMNIYAAGDCTEVKNIVTNKYDYIPLGTTANKQGRVAGDNASGKRSRFPGVVGTSAVKVFNLEIGRAGITEKEASRLRLPVKSVTIKGRSRAGYFPGGSSVTVKLIFDFLTGRLLGAQMIGREGVAKRLDVFSTALQQKLTVQQISELDLSYAPPFAPVWDPILIAANQAQKQVINNW</sequence>
<name>A0A7V5H3S2_CALAY</name>
<dbReference type="SUPFAM" id="SSF51905">
    <property type="entry name" value="FAD/NAD(P)-binding domain"/>
    <property type="match status" value="1"/>
</dbReference>
<evidence type="ECO:0000259" key="7">
    <source>
        <dbReference type="Pfam" id="PF02852"/>
    </source>
</evidence>
<evidence type="ECO:0000256" key="3">
    <source>
        <dbReference type="ARBA" id="ARBA00022630"/>
    </source>
</evidence>
<evidence type="ECO:0000256" key="1">
    <source>
        <dbReference type="ARBA" id="ARBA00001974"/>
    </source>
</evidence>
<dbReference type="PANTHER" id="PTHR43429:SF1">
    <property type="entry name" value="NAD(P)H SULFUR OXIDOREDUCTASE (COA-DEPENDENT)"/>
    <property type="match status" value="1"/>
</dbReference>
<evidence type="ECO:0000313" key="9">
    <source>
        <dbReference type="EMBL" id="HHE55334.1"/>
    </source>
</evidence>
<comment type="similarity">
    <text evidence="2">Belongs to the class-III pyridine nucleotide-disulfide oxidoreductase family.</text>
</comment>
<organism evidence="9">
    <name type="scientific">Caldithrix abyssi</name>
    <dbReference type="NCBI Taxonomy" id="187145"/>
    <lineage>
        <taxon>Bacteria</taxon>
        <taxon>Pseudomonadati</taxon>
        <taxon>Calditrichota</taxon>
        <taxon>Calditrichia</taxon>
        <taxon>Calditrichales</taxon>
        <taxon>Calditrichaceae</taxon>
        <taxon>Caldithrix</taxon>
    </lineage>
</organism>
<dbReference type="InterPro" id="IPR016156">
    <property type="entry name" value="FAD/NAD-linked_Rdtase_dimer_sf"/>
</dbReference>
<feature type="domain" description="FAD/NAD(P)-binding" evidence="8">
    <location>
        <begin position="7"/>
        <end position="311"/>
    </location>
</feature>
<gene>
    <name evidence="9" type="ORF">ENL21_06090</name>
</gene>
<evidence type="ECO:0000256" key="5">
    <source>
        <dbReference type="ARBA" id="ARBA00023002"/>
    </source>
</evidence>
<keyword evidence="6" id="KW-0676">Redox-active center</keyword>
<feature type="domain" description="Pyridine nucleotide-disulphide oxidoreductase dimerisation" evidence="7">
    <location>
        <begin position="332"/>
        <end position="435"/>
    </location>
</feature>
<evidence type="ECO:0000256" key="4">
    <source>
        <dbReference type="ARBA" id="ARBA00022827"/>
    </source>
</evidence>
<dbReference type="PANTHER" id="PTHR43429">
    <property type="entry name" value="PYRIDINE NUCLEOTIDE-DISULFIDE OXIDOREDUCTASE DOMAIN-CONTAINING"/>
    <property type="match status" value="1"/>
</dbReference>